<proteinExistence type="predicted"/>
<organism evidence="1 2">
    <name type="scientific">Gemmata massiliana</name>
    <dbReference type="NCBI Taxonomy" id="1210884"/>
    <lineage>
        <taxon>Bacteria</taxon>
        <taxon>Pseudomonadati</taxon>
        <taxon>Planctomycetota</taxon>
        <taxon>Planctomycetia</taxon>
        <taxon>Gemmatales</taxon>
        <taxon>Gemmataceae</taxon>
        <taxon>Gemmata</taxon>
    </lineage>
</organism>
<dbReference type="KEGG" id="gms:SOIL9_00710"/>
<dbReference type="EMBL" id="LR593886">
    <property type="protein sequence ID" value="VTR99048.1"/>
    <property type="molecule type" value="Genomic_DNA"/>
</dbReference>
<gene>
    <name evidence="1" type="ORF">SOIL9_00710</name>
</gene>
<dbReference type="AlphaFoldDB" id="A0A6P2DBH9"/>
<evidence type="ECO:0000313" key="2">
    <source>
        <dbReference type="Proteomes" id="UP000464178"/>
    </source>
</evidence>
<sequence>MRISFDLDDTLICYHAGAKHEPSRVRWWLRPWVYEPLRLGAADLLRELVKDHEIWVYTTSYRDPRTVSWWLWCYGTRVGRVINQDHHERAFGRRGPSKSPGRFGIHLHVDDSWGVWAENRFDRNVCVVLPDDPDWADKVRAAVACVGRNAPPPLPPDVPEEYRSRGWA</sequence>
<reference evidence="1 2" key="1">
    <citation type="submission" date="2019-05" db="EMBL/GenBank/DDBJ databases">
        <authorList>
            <consortium name="Science for Life Laboratories"/>
        </authorList>
    </citation>
    <scope>NUCLEOTIDE SEQUENCE [LARGE SCALE GENOMIC DNA]</scope>
    <source>
        <strain evidence="1">Soil9</strain>
    </source>
</reference>
<accession>A0A6P2DBH9</accession>
<keyword evidence="2" id="KW-1185">Reference proteome</keyword>
<evidence type="ECO:0000313" key="1">
    <source>
        <dbReference type="EMBL" id="VTR99048.1"/>
    </source>
</evidence>
<dbReference type="InterPro" id="IPR036412">
    <property type="entry name" value="HAD-like_sf"/>
</dbReference>
<dbReference type="RefSeq" id="WP_162671774.1">
    <property type="nucleotide sequence ID" value="NZ_LR593886.1"/>
</dbReference>
<evidence type="ECO:0008006" key="3">
    <source>
        <dbReference type="Google" id="ProtNLM"/>
    </source>
</evidence>
<name>A0A6P2DBH9_9BACT</name>
<dbReference type="Proteomes" id="UP000464178">
    <property type="component" value="Chromosome"/>
</dbReference>
<protein>
    <recommendedName>
        <fullName evidence="3">FCP1 homology domain-containing protein</fullName>
    </recommendedName>
</protein>
<dbReference type="SUPFAM" id="SSF56784">
    <property type="entry name" value="HAD-like"/>
    <property type="match status" value="1"/>
</dbReference>